<dbReference type="InterPro" id="IPR050109">
    <property type="entry name" value="HTH-type_TetR-like_transc_reg"/>
</dbReference>
<dbReference type="PANTHER" id="PTHR30055">
    <property type="entry name" value="HTH-TYPE TRANSCRIPTIONAL REGULATOR RUTR"/>
    <property type="match status" value="1"/>
</dbReference>
<evidence type="ECO:0000256" key="2">
    <source>
        <dbReference type="ARBA" id="ARBA00023125"/>
    </source>
</evidence>
<reference evidence="7 8" key="1">
    <citation type="submission" date="2022-06" db="EMBL/GenBank/DDBJ databases">
        <title>Paraconexibacter antarcticus.</title>
        <authorList>
            <person name="Kim C.S."/>
        </authorList>
    </citation>
    <scope>NUCLEOTIDE SEQUENCE [LARGE SCALE GENOMIC DNA]</scope>
    <source>
        <strain evidence="7 8">02-257</strain>
    </source>
</reference>
<feature type="domain" description="HTH tetR-type" evidence="6">
    <location>
        <begin position="25"/>
        <end position="85"/>
    </location>
</feature>
<name>A0ABY5DQ89_9ACTN</name>
<keyword evidence="8" id="KW-1185">Reference proteome</keyword>
<keyword evidence="1" id="KW-0805">Transcription regulation</keyword>
<keyword evidence="2 4" id="KW-0238">DNA-binding</keyword>
<gene>
    <name evidence="7" type="ORF">NBH00_21135</name>
</gene>
<evidence type="ECO:0000259" key="6">
    <source>
        <dbReference type="PROSITE" id="PS50977"/>
    </source>
</evidence>
<dbReference type="SUPFAM" id="SSF46689">
    <property type="entry name" value="Homeodomain-like"/>
    <property type="match status" value="1"/>
</dbReference>
<sequence>MNGQAESDPPDGTEPRRTTRAQQRAATRLALLDATAAQLVEEGYDGLTTRRVAERAGVAQSTLMHHFPTREAFLVEAVTHLAMRLADEALDAIDLSALQRPERRDAVLDQAWRQFTSPGSLAVLQLWFAAWNEPEVAVALQDLERRLGTILLMTASTLFPEQADDPRFPALIDTAVCLIRGLLVGIPISGRDAVDARWEAMKPLLLETAAQLLDEPAAA</sequence>
<dbReference type="PRINTS" id="PR00455">
    <property type="entry name" value="HTHTETR"/>
</dbReference>
<evidence type="ECO:0000256" key="1">
    <source>
        <dbReference type="ARBA" id="ARBA00023015"/>
    </source>
</evidence>
<dbReference type="Gene3D" id="1.10.357.10">
    <property type="entry name" value="Tetracycline Repressor, domain 2"/>
    <property type="match status" value="1"/>
</dbReference>
<evidence type="ECO:0000313" key="7">
    <source>
        <dbReference type="EMBL" id="UTI63836.1"/>
    </source>
</evidence>
<evidence type="ECO:0000256" key="3">
    <source>
        <dbReference type="ARBA" id="ARBA00023163"/>
    </source>
</evidence>
<dbReference type="InterPro" id="IPR009057">
    <property type="entry name" value="Homeodomain-like_sf"/>
</dbReference>
<feature type="DNA-binding region" description="H-T-H motif" evidence="4">
    <location>
        <begin position="48"/>
        <end position="67"/>
    </location>
</feature>
<organism evidence="7 8">
    <name type="scientific">Paraconexibacter antarcticus</name>
    <dbReference type="NCBI Taxonomy" id="2949664"/>
    <lineage>
        <taxon>Bacteria</taxon>
        <taxon>Bacillati</taxon>
        <taxon>Actinomycetota</taxon>
        <taxon>Thermoleophilia</taxon>
        <taxon>Solirubrobacterales</taxon>
        <taxon>Paraconexibacteraceae</taxon>
        <taxon>Paraconexibacter</taxon>
    </lineage>
</organism>
<feature type="region of interest" description="Disordered" evidence="5">
    <location>
        <begin position="1"/>
        <end position="22"/>
    </location>
</feature>
<keyword evidence="3" id="KW-0804">Transcription</keyword>
<accession>A0ABY5DQ89</accession>
<dbReference type="EMBL" id="CP098502">
    <property type="protein sequence ID" value="UTI63836.1"/>
    <property type="molecule type" value="Genomic_DNA"/>
</dbReference>
<dbReference type="Proteomes" id="UP001056035">
    <property type="component" value="Chromosome"/>
</dbReference>
<protein>
    <submittedName>
        <fullName evidence="7">TetR/AcrR family transcriptional regulator</fullName>
    </submittedName>
</protein>
<evidence type="ECO:0000256" key="5">
    <source>
        <dbReference type="SAM" id="MobiDB-lite"/>
    </source>
</evidence>
<dbReference type="PANTHER" id="PTHR30055:SF234">
    <property type="entry name" value="HTH-TYPE TRANSCRIPTIONAL REGULATOR BETI"/>
    <property type="match status" value="1"/>
</dbReference>
<evidence type="ECO:0000256" key="4">
    <source>
        <dbReference type="PROSITE-ProRule" id="PRU00335"/>
    </source>
</evidence>
<dbReference type="RefSeq" id="WP_254570557.1">
    <property type="nucleotide sequence ID" value="NZ_CP098502.1"/>
</dbReference>
<proteinExistence type="predicted"/>
<dbReference type="Pfam" id="PF00440">
    <property type="entry name" value="TetR_N"/>
    <property type="match status" value="1"/>
</dbReference>
<evidence type="ECO:0000313" key="8">
    <source>
        <dbReference type="Proteomes" id="UP001056035"/>
    </source>
</evidence>
<dbReference type="PROSITE" id="PS50977">
    <property type="entry name" value="HTH_TETR_2"/>
    <property type="match status" value="1"/>
</dbReference>
<dbReference type="InterPro" id="IPR001647">
    <property type="entry name" value="HTH_TetR"/>
</dbReference>